<accession>M3EA10</accession>
<dbReference type="Proteomes" id="UP000030760">
    <property type="component" value="Unassembled WGS sequence"/>
</dbReference>
<reference evidence="2" key="1">
    <citation type="journal article" date="2013" name="Genome Announc.">
        <title>Draft Genome Sequence of Streptomyces bottropensis ATCC 25435, a Bottromycin-Producing Actinomycete.</title>
        <authorList>
            <person name="Zhang H."/>
            <person name="Zhou W."/>
            <person name="Zhuang Y."/>
            <person name="Liang X."/>
            <person name="Liu T."/>
        </authorList>
    </citation>
    <scope>NUCLEOTIDE SEQUENCE [LARGE SCALE GENOMIC DNA]</scope>
    <source>
        <strain evidence="2">ATCC 25435</strain>
    </source>
</reference>
<name>M3EA10_9ACTN</name>
<evidence type="ECO:0000313" key="2">
    <source>
        <dbReference type="Proteomes" id="UP000030760"/>
    </source>
</evidence>
<protein>
    <submittedName>
        <fullName evidence="1">Uncharacterized protein</fullName>
    </submittedName>
</protein>
<evidence type="ECO:0000313" key="1">
    <source>
        <dbReference type="EMBL" id="EMF53011.1"/>
    </source>
</evidence>
<organism evidence="1 2">
    <name type="scientific">Streptomyces bottropensis ATCC 25435</name>
    <dbReference type="NCBI Taxonomy" id="1054862"/>
    <lineage>
        <taxon>Bacteria</taxon>
        <taxon>Bacillati</taxon>
        <taxon>Actinomycetota</taxon>
        <taxon>Actinomycetes</taxon>
        <taxon>Kitasatosporales</taxon>
        <taxon>Streptomycetaceae</taxon>
        <taxon>Streptomyces</taxon>
    </lineage>
</organism>
<dbReference type="AlphaFoldDB" id="M3EA10"/>
<sequence length="58" mass="5879">MCGPGVRPTVAGTNRVRCPVVVPRGPPGCVPLEGSMAPCGRRKSYLAIIVGSTISLGS</sequence>
<dbReference type="EMBL" id="KB405094">
    <property type="protein sequence ID" value="EMF53011.1"/>
    <property type="molecule type" value="Genomic_DNA"/>
</dbReference>
<gene>
    <name evidence="1" type="ORF">SBD_6087</name>
</gene>
<proteinExistence type="predicted"/>